<proteinExistence type="inferred from homology"/>
<gene>
    <name evidence="11" type="ORF">NEZAVI_LOCUS12293</name>
</gene>
<dbReference type="OrthoDB" id="6159439at2759"/>
<dbReference type="PANTHER" id="PTHR46294">
    <property type="entry name" value="SEGMENTATION PROTEIN EVEN-SKIPPED"/>
    <property type="match status" value="1"/>
</dbReference>
<dbReference type="InterPro" id="IPR009057">
    <property type="entry name" value="Homeodomain-like_sf"/>
</dbReference>
<feature type="region of interest" description="Disordered" evidence="9">
    <location>
        <begin position="240"/>
        <end position="264"/>
    </location>
</feature>
<organism evidence="11 12">
    <name type="scientific">Nezara viridula</name>
    <name type="common">Southern green stink bug</name>
    <name type="synonym">Cimex viridulus</name>
    <dbReference type="NCBI Taxonomy" id="85310"/>
    <lineage>
        <taxon>Eukaryota</taxon>
        <taxon>Metazoa</taxon>
        <taxon>Ecdysozoa</taxon>
        <taxon>Arthropoda</taxon>
        <taxon>Hexapoda</taxon>
        <taxon>Insecta</taxon>
        <taxon>Pterygota</taxon>
        <taxon>Neoptera</taxon>
        <taxon>Paraneoptera</taxon>
        <taxon>Hemiptera</taxon>
        <taxon>Heteroptera</taxon>
        <taxon>Panheteroptera</taxon>
        <taxon>Pentatomomorpha</taxon>
        <taxon>Pentatomoidea</taxon>
        <taxon>Pentatomidae</taxon>
        <taxon>Pentatominae</taxon>
        <taxon>Nezara</taxon>
    </lineage>
</organism>
<evidence type="ECO:0000256" key="5">
    <source>
        <dbReference type="ARBA" id="ARBA00023242"/>
    </source>
</evidence>
<dbReference type="PROSITE" id="PS50071">
    <property type="entry name" value="HOMEOBOX_2"/>
    <property type="match status" value="1"/>
</dbReference>
<dbReference type="EMBL" id="OV725081">
    <property type="protein sequence ID" value="CAH1403728.1"/>
    <property type="molecule type" value="Genomic_DNA"/>
</dbReference>
<dbReference type="PROSITE" id="PS00027">
    <property type="entry name" value="HOMEOBOX_1"/>
    <property type="match status" value="1"/>
</dbReference>
<evidence type="ECO:0000313" key="12">
    <source>
        <dbReference type="Proteomes" id="UP001152798"/>
    </source>
</evidence>
<evidence type="ECO:0000256" key="6">
    <source>
        <dbReference type="ARBA" id="ARBA00038449"/>
    </source>
</evidence>
<evidence type="ECO:0000256" key="4">
    <source>
        <dbReference type="ARBA" id="ARBA00023155"/>
    </source>
</evidence>
<dbReference type="InterPro" id="IPR020479">
    <property type="entry name" value="HD_metazoa"/>
</dbReference>
<comment type="subcellular location">
    <subcellularLocation>
        <location evidence="1 7 8">Nucleus</location>
    </subcellularLocation>
</comment>
<dbReference type="InterPro" id="IPR052002">
    <property type="entry name" value="Even-skipped_HD"/>
</dbReference>
<keyword evidence="12" id="KW-1185">Reference proteome</keyword>
<dbReference type="AlphaFoldDB" id="A0A9P0HKL3"/>
<dbReference type="GO" id="GO:0000978">
    <property type="term" value="F:RNA polymerase II cis-regulatory region sequence-specific DNA binding"/>
    <property type="evidence" value="ECO:0007669"/>
    <property type="project" value="TreeGrafter"/>
</dbReference>
<feature type="domain" description="Homeobox" evidence="10">
    <location>
        <begin position="108"/>
        <end position="168"/>
    </location>
</feature>
<evidence type="ECO:0000256" key="1">
    <source>
        <dbReference type="ARBA" id="ARBA00004123"/>
    </source>
</evidence>
<feature type="DNA-binding region" description="Homeobox" evidence="7">
    <location>
        <begin position="110"/>
        <end position="169"/>
    </location>
</feature>
<reference evidence="11" key="1">
    <citation type="submission" date="2022-01" db="EMBL/GenBank/DDBJ databases">
        <authorList>
            <person name="King R."/>
        </authorList>
    </citation>
    <scope>NUCLEOTIDE SEQUENCE</scope>
</reference>
<evidence type="ECO:0000256" key="7">
    <source>
        <dbReference type="PROSITE-ProRule" id="PRU00108"/>
    </source>
</evidence>
<evidence type="ECO:0000259" key="10">
    <source>
        <dbReference type="PROSITE" id="PS50071"/>
    </source>
</evidence>
<dbReference type="Proteomes" id="UP001152798">
    <property type="component" value="Chromosome 5"/>
</dbReference>
<keyword evidence="5 7" id="KW-0539">Nucleus</keyword>
<dbReference type="CDD" id="cd00086">
    <property type="entry name" value="homeodomain"/>
    <property type="match status" value="1"/>
</dbReference>
<keyword evidence="4 7" id="KW-0371">Homeobox</keyword>
<feature type="compositionally biased region" description="Low complexity" evidence="9">
    <location>
        <begin position="60"/>
        <end position="90"/>
    </location>
</feature>
<name>A0A9P0HKL3_NEZVI</name>
<sequence>MEYTYGINGGNGMVDPRLSQQVFRSNGVVPPPIVVDLFPPAYQQAYGQDRNRRSPKTAHNRSSPNISSSNTSPNRASPNRASPNRSSPKGSPKRGSPKHGDHETPPESNVRRYRTAFTRDQINILEIEFNKEAYVSRPKRCELAAQLQLPESTIKVWFQNRRMKDKRQKLAMAWPMYAAYTDPSIAASILSSMHYSFPMHYPRYIIPPPPPVMPICDGSSSCRCGIFNCMTSAFPSPPLPLTPPPLTSENKKPLFQPYKEDENV</sequence>
<dbReference type="SUPFAM" id="SSF46689">
    <property type="entry name" value="Homeodomain-like"/>
    <property type="match status" value="1"/>
</dbReference>
<feature type="region of interest" description="Disordered" evidence="9">
    <location>
        <begin position="46"/>
        <end position="113"/>
    </location>
</feature>
<accession>A0A9P0HKL3</accession>
<dbReference type="InterPro" id="IPR017970">
    <property type="entry name" value="Homeobox_CS"/>
</dbReference>
<evidence type="ECO:0000256" key="8">
    <source>
        <dbReference type="RuleBase" id="RU000682"/>
    </source>
</evidence>
<dbReference type="GO" id="GO:0000981">
    <property type="term" value="F:DNA-binding transcription factor activity, RNA polymerase II-specific"/>
    <property type="evidence" value="ECO:0007669"/>
    <property type="project" value="InterPro"/>
</dbReference>
<evidence type="ECO:0000256" key="2">
    <source>
        <dbReference type="ARBA" id="ARBA00022473"/>
    </source>
</evidence>
<dbReference type="PANTHER" id="PTHR46294:SF4">
    <property type="entry name" value="SEGMENTATION PROTEIN EVEN-SKIPPED"/>
    <property type="match status" value="1"/>
</dbReference>
<dbReference type="InterPro" id="IPR001356">
    <property type="entry name" value="HD"/>
</dbReference>
<dbReference type="PRINTS" id="PR00024">
    <property type="entry name" value="HOMEOBOX"/>
</dbReference>
<dbReference type="Pfam" id="PF00046">
    <property type="entry name" value="Homeodomain"/>
    <property type="match status" value="1"/>
</dbReference>
<comment type="similarity">
    <text evidence="6">Belongs to the even-skipped homeobox family.</text>
</comment>
<dbReference type="GO" id="GO:0005634">
    <property type="term" value="C:nucleus"/>
    <property type="evidence" value="ECO:0007669"/>
    <property type="project" value="UniProtKB-SubCell"/>
</dbReference>
<protein>
    <recommendedName>
        <fullName evidence="10">Homeobox domain-containing protein</fullName>
    </recommendedName>
</protein>
<evidence type="ECO:0000313" key="11">
    <source>
        <dbReference type="EMBL" id="CAH1403728.1"/>
    </source>
</evidence>
<dbReference type="SMART" id="SM00389">
    <property type="entry name" value="HOX"/>
    <property type="match status" value="1"/>
</dbReference>
<dbReference type="Gene3D" id="1.10.10.60">
    <property type="entry name" value="Homeodomain-like"/>
    <property type="match status" value="1"/>
</dbReference>
<evidence type="ECO:0000256" key="9">
    <source>
        <dbReference type="SAM" id="MobiDB-lite"/>
    </source>
</evidence>
<evidence type="ECO:0000256" key="3">
    <source>
        <dbReference type="ARBA" id="ARBA00023125"/>
    </source>
</evidence>
<keyword evidence="3 7" id="KW-0238">DNA-binding</keyword>
<keyword evidence="2" id="KW-0217">Developmental protein</keyword>